<accession>A0A3P1VBJ9</accession>
<dbReference type="CDD" id="cd04301">
    <property type="entry name" value="NAT_SF"/>
    <property type="match status" value="1"/>
</dbReference>
<evidence type="ECO:0000313" key="2">
    <source>
        <dbReference type="EMBL" id="RRD31128.1"/>
    </source>
</evidence>
<dbReference type="Pfam" id="PF00583">
    <property type="entry name" value="Acetyltransf_1"/>
    <property type="match status" value="1"/>
</dbReference>
<dbReference type="Gene3D" id="3.40.630.30">
    <property type="match status" value="1"/>
</dbReference>
<dbReference type="GO" id="GO:0016747">
    <property type="term" value="F:acyltransferase activity, transferring groups other than amino-acyl groups"/>
    <property type="evidence" value="ECO:0007669"/>
    <property type="project" value="InterPro"/>
</dbReference>
<dbReference type="EMBL" id="RQZA01000006">
    <property type="protein sequence ID" value="RRD31128.1"/>
    <property type="molecule type" value="Genomic_DNA"/>
</dbReference>
<gene>
    <name evidence="2" type="ORF">EII38_07575</name>
</gene>
<reference evidence="2 3" key="1">
    <citation type="submission" date="2018-11" db="EMBL/GenBank/DDBJ databases">
        <title>Genomes From Bacteria Associated with the Canine Oral Cavity: a Test Case for Automated Genome-Based Taxonomic Assignment.</title>
        <authorList>
            <person name="Coil D.A."/>
            <person name="Jospin G."/>
            <person name="Darling A.E."/>
            <person name="Wallis C."/>
            <person name="Davis I.J."/>
            <person name="Harris S."/>
            <person name="Eisen J.A."/>
            <person name="Holcombe L.J."/>
            <person name="O'Flynn C."/>
        </authorList>
    </citation>
    <scope>NUCLEOTIDE SEQUENCE [LARGE SCALE GENOMIC DNA]</scope>
    <source>
        <strain evidence="2 3">OH4621_COT-116</strain>
    </source>
</reference>
<dbReference type="SUPFAM" id="SSF55729">
    <property type="entry name" value="Acyl-CoA N-acyltransferases (Nat)"/>
    <property type="match status" value="1"/>
</dbReference>
<dbReference type="AlphaFoldDB" id="A0A3P1VBJ9"/>
<dbReference type="RefSeq" id="WP_018167762.1">
    <property type="nucleotide sequence ID" value="NZ_RQZA01000006.1"/>
</dbReference>
<feature type="domain" description="N-acetyltransferase" evidence="1">
    <location>
        <begin position="2"/>
        <end position="147"/>
    </location>
</feature>
<keyword evidence="2" id="KW-0808">Transferase</keyword>
<evidence type="ECO:0000313" key="3">
    <source>
        <dbReference type="Proteomes" id="UP000281771"/>
    </source>
</evidence>
<dbReference type="InterPro" id="IPR016181">
    <property type="entry name" value="Acyl_CoA_acyltransferase"/>
</dbReference>
<comment type="caution">
    <text evidence="2">The sequence shown here is derived from an EMBL/GenBank/DDBJ whole genome shotgun (WGS) entry which is preliminary data.</text>
</comment>
<organism evidence="2 3">
    <name type="scientific">Streptococcus minor</name>
    <dbReference type="NCBI Taxonomy" id="229549"/>
    <lineage>
        <taxon>Bacteria</taxon>
        <taxon>Bacillati</taxon>
        <taxon>Bacillota</taxon>
        <taxon>Bacilli</taxon>
        <taxon>Lactobacillales</taxon>
        <taxon>Streptococcaceae</taxon>
        <taxon>Streptococcus</taxon>
    </lineage>
</organism>
<dbReference type="PROSITE" id="PS51186">
    <property type="entry name" value="GNAT"/>
    <property type="match status" value="1"/>
</dbReference>
<proteinExistence type="predicted"/>
<dbReference type="InterPro" id="IPR000182">
    <property type="entry name" value="GNAT_dom"/>
</dbReference>
<name>A0A3P1VBJ9_9STRE</name>
<dbReference type="Proteomes" id="UP000281771">
    <property type="component" value="Unassembled WGS sequence"/>
</dbReference>
<keyword evidence="3" id="KW-1185">Reference proteome</keyword>
<evidence type="ECO:0000259" key="1">
    <source>
        <dbReference type="PROSITE" id="PS51186"/>
    </source>
</evidence>
<dbReference type="STRING" id="1123309.GCA_000377005_01840"/>
<protein>
    <submittedName>
        <fullName evidence="2">N-acetyltransferase</fullName>
    </submittedName>
</protein>
<sequence>MIKLKIVDETNFDQVIDLSLAEQDKRRVASNVYSLAQAWLLREKNQVFPHAIMSGEAVVGFLLLLKDKPKKEYCVWRLMIGKEYQNLGYGKQAMHLVIQMAKADKDCHRLRVSYVMGNHRMRGILDKLRFKSIGPSGNEIVMTLDVK</sequence>